<evidence type="ECO:0000313" key="2">
    <source>
        <dbReference type="EMBL" id="XBP95504.1"/>
    </source>
</evidence>
<gene>
    <name evidence="3" type="ORF">ABUL08_09000</name>
    <name evidence="2" type="ORF">VK199_08955</name>
</gene>
<proteinExistence type="predicted"/>
<evidence type="ECO:0000256" key="1">
    <source>
        <dbReference type="SAM" id="MobiDB-lite"/>
    </source>
</evidence>
<accession>A0AAU7MDJ6</accession>
<sequence>MARARKRSIHVDGVDYRWTVRRIDAGHVSCRVWPVPPGAGCRFEVRLAFDDPWLNFGPIITTPADRVAEAFALTPVTPQLVAELIQAVLAAGAQADEGGPLRCTLTDSGPRLEPASGRPAG</sequence>
<dbReference type="AlphaFoldDB" id="A0AAU7MDJ6"/>
<reference evidence="3" key="2">
    <citation type="submission" date="2024-06" db="EMBL/GenBank/DDBJ databases">
        <title>Micromonospora mangrovi CCTCC AA 2012012 genome sequences.</title>
        <authorList>
            <person name="Gao J."/>
        </authorList>
    </citation>
    <scope>NUCLEOTIDE SEQUENCE</scope>
    <source>
        <strain evidence="3">CCTCC AA 2012012</strain>
    </source>
</reference>
<organism evidence="2">
    <name type="scientific">Micromonospora sp. CCTCC AA 2012012</name>
    <dbReference type="NCBI Taxonomy" id="3111921"/>
    <lineage>
        <taxon>Bacteria</taxon>
        <taxon>Bacillati</taxon>
        <taxon>Actinomycetota</taxon>
        <taxon>Actinomycetes</taxon>
        <taxon>Micromonosporales</taxon>
        <taxon>Micromonosporaceae</taxon>
        <taxon>Micromonospora</taxon>
    </lineage>
</organism>
<evidence type="ECO:0000313" key="3">
    <source>
        <dbReference type="EMBL" id="XCH76207.1"/>
    </source>
</evidence>
<reference evidence="2" key="1">
    <citation type="submission" date="2024-01" db="EMBL/GenBank/DDBJ databases">
        <title>The genome sequence of Micromonospora mangrovi CCTCC AA 2012012.</title>
        <authorList>
            <person name="Gao J."/>
        </authorList>
    </citation>
    <scope>NUCLEOTIDE SEQUENCE</scope>
    <source>
        <strain evidence="2">CCTCC AA 2012012</strain>
    </source>
</reference>
<dbReference type="RefSeq" id="WP_350936374.1">
    <property type="nucleotide sequence ID" value="NZ_CP157762.1"/>
</dbReference>
<dbReference type="EMBL" id="CP157762">
    <property type="protein sequence ID" value="XBP95504.1"/>
    <property type="molecule type" value="Genomic_DNA"/>
</dbReference>
<feature type="region of interest" description="Disordered" evidence="1">
    <location>
        <begin position="97"/>
        <end position="121"/>
    </location>
</feature>
<name>A0AAU7MDJ6_9ACTN</name>
<protein>
    <submittedName>
        <fullName evidence="2">Uncharacterized protein</fullName>
    </submittedName>
</protein>
<dbReference type="EMBL" id="CP159342">
    <property type="protein sequence ID" value="XCH76207.1"/>
    <property type="molecule type" value="Genomic_DNA"/>
</dbReference>